<dbReference type="Proteomes" id="UP000046392">
    <property type="component" value="Unplaced"/>
</dbReference>
<comment type="caution">
    <text evidence="4">Lacks conserved residue(s) required for the propagation of feature annotation.</text>
</comment>
<protein>
    <submittedName>
        <fullName evidence="7">EGF-like domain-containing protein</fullName>
    </submittedName>
</protein>
<dbReference type="Pfam" id="PF25106">
    <property type="entry name" value="VWA_4"/>
    <property type="match status" value="1"/>
</dbReference>
<dbReference type="WBParaSite" id="SPAL_0000255800.1">
    <property type="protein sequence ID" value="SPAL_0000255800.1"/>
    <property type="gene ID" value="SPAL_0000255800"/>
</dbReference>
<keyword evidence="4" id="KW-1015">Disulfide bond</keyword>
<name>A0A0N5B941_STREA</name>
<feature type="disulfide bond" evidence="4">
    <location>
        <begin position="125"/>
        <end position="134"/>
    </location>
</feature>
<keyword evidence="2" id="KW-0964">Secreted</keyword>
<dbReference type="PROSITE" id="PS01186">
    <property type="entry name" value="EGF_2"/>
    <property type="match status" value="2"/>
</dbReference>
<keyword evidence="6" id="KW-1185">Reference proteome</keyword>
<dbReference type="SMART" id="SM00181">
    <property type="entry name" value="EGF"/>
    <property type="match status" value="4"/>
</dbReference>
<feature type="disulfide bond" evidence="4">
    <location>
        <begin position="614"/>
        <end position="623"/>
    </location>
</feature>
<dbReference type="PANTHER" id="PTHR47324">
    <property type="entry name" value="PROTEIN IRG-7-RELATED"/>
    <property type="match status" value="1"/>
</dbReference>
<feature type="domain" description="EGF-like" evidence="5">
    <location>
        <begin position="1051"/>
        <end position="1091"/>
    </location>
</feature>
<evidence type="ECO:0000256" key="4">
    <source>
        <dbReference type="PROSITE-ProRule" id="PRU00076"/>
    </source>
</evidence>
<proteinExistence type="predicted"/>
<dbReference type="InterPro" id="IPR053295">
    <property type="entry name" value="Innate_immunity_reg"/>
</dbReference>
<feature type="disulfide bond" evidence="4">
    <location>
        <begin position="1081"/>
        <end position="1090"/>
    </location>
</feature>
<evidence type="ECO:0000259" key="5">
    <source>
        <dbReference type="PROSITE" id="PS50026"/>
    </source>
</evidence>
<accession>A0A0N5B941</accession>
<sequence length="1821" mass="199950">MDLSLKNTQTPIIAEAFTNLFQSNFKYLDIVDVELSGLSKESPDTVIFTGQIYIDNNLNRDDIIDKINKNGPLTIFKLSRASEYTYLHKGRIQNNLDSYVFEDQLLTFGTCQNGGILLPNNTCECKDYFTGSNCQKVTCLNSGISTANGRCICPPGFISPHCGPIALTQPTQYSFDFTDKSFIYVINLRDSMSEDIQYIILNTKDLLANTTTITFKNFILTTYVSNSNLLYNFMQSKTYTSLNDFITALEAITFVYGDLEQPTLSAISNTLSTQTTLKSRSNMIVYCDSVSTMSTGYNISQVATNSLEYNITLASVNWNIRVYFSLTIYARIASASFGQFFDFTSSKANVVSFSSQVLPYLLPTDVIAYGSEVSQTSFRLFLNTSDDNINLMIVGGGQLVNQSPITTVSSVSIYTLSKADYVSLDFQTTGTIDYSIFGQIKNTIVPGFTAITGAPHSDVDIYSFNLINEFPMKPVMYGNNIASSTMALQSTSQNSVTSNLGSSTPRNSQQLGMFNYIFTNQISSCTIGNNIINVQYIDSTSNSVYTRIFPTLCLKPYDPSLVPITCQNGGTVNAQGNGCICAPSYVGNFCQTPLCYNGGSVNRYPTGTNDQCLCVDGFSGIHCEKDSCDGQQNPTNFDVSHKTMTIVMANVSSQAYLSPIISTAIQEYMVLANNLNPSYITQFVLTTYSNITDIVSGNSSATTNSEIYTSYGDLIDRIITNKFPISPSASQNSIEGLHAAVSLDIKYNMRSVLFWFVDQFTVNSQNDALYQETQMIAIANQIPINIIYSKPYNPDSTSNISICASGNNDVKNKISQLAYTTGGVILDLCTLSNTTNIQNLFTTFGQLSYNVENVYQTNLQQCNNNQVTKLSFSSTDKKFVLISSNTQDSVTLSVSDSNGIPQQVNSSISTTPNIFLFDVSSLQKNTPYTFSVTSQNQAPCMITIMEQSDISTFMAFTKSVAINYDHATPDFGIPYHPVIHLSTTYSNQSTIELSDVIKTSTGAYDNVGFLRPSTCSYNYFYDPLYACKVTNSPFYLTATVSTVISPTETLTVQRSILSYCKGPPSGGCLNNGVLNNGTCVCPYNYIGQYCEKPLCYNGGTSIQNQCQCPKNYFGTFCQYVGCDAINYKTLSDVNKFSYNTIIFVIENTNDSINMNSDLIANIPTFINTITQNNDAKEFVLITVDDINNNNIIVTPDPSYFVDILTKTLSTPSSPSSGQDVKTISGLQAALQYSLYKPTIIYVFTTNGASDKSNVYTAASKIGDAFVQINYVYVPKTNIGTPSIPQSTKYMYTQLLSYGSGGRLIPINSGGDLSSLILNYLPSTVREDGIVEDKYVDDASTSLTKLFFPVENQTEWFTISITGKDVNNASTLNVYNGNGVLVSPQQYETLVSTNGYVVIKISRISFTRYYPGQWKVAAQTSSGPLRIQVRISSAVFVKIGFSGTQTNDFVNRLPGHIPYNMFMNSGIFLESARVYSVVMDKEATTDITMFAFNQRNPDTCSNQYVSPQVTIPKLSIPNVMMVQVNGQDQYAQSIQRLFFFTPSQINCVNGALDANGFCQCNSPEFTGIDCNTIICNNGGTSDGPVCYCPPGYWGDLCEKMLTPIAVVTTTPNVPSTVELSTMGPTTSVAPSPSNAQPYFSLFICDKSLNGAKVIENQLNIITAYFNTTGNVSTSLLIESQGQNSLTNDYTIVQPQDYTSLNKEVQNVRNQTQSKYDVTFLSLILGNQAGMNLGDTNTYTNSPGIVLFINSNLLGQQDTLSTLNNIKQSQNSGLKILAIVFDQQYQTVGTSLTGNQDSVYLYQITTNQPSDAVTWILQKLSSP</sequence>
<feature type="disulfide bond" evidence="4">
    <location>
        <begin position="595"/>
        <end position="612"/>
    </location>
</feature>
<evidence type="ECO:0000313" key="6">
    <source>
        <dbReference type="Proteomes" id="UP000046392"/>
    </source>
</evidence>
<evidence type="ECO:0000256" key="1">
    <source>
        <dbReference type="ARBA" id="ARBA00004613"/>
    </source>
</evidence>
<comment type="subcellular location">
    <subcellularLocation>
        <location evidence="1">Secreted</location>
    </subcellularLocation>
</comment>
<feature type="disulfide bond" evidence="4">
    <location>
        <begin position="1587"/>
        <end position="1596"/>
    </location>
</feature>
<feature type="domain" description="EGF-like" evidence="5">
    <location>
        <begin position="586"/>
        <end position="624"/>
    </location>
</feature>
<dbReference type="Gene3D" id="2.10.25.10">
    <property type="entry name" value="Laminin"/>
    <property type="match status" value="4"/>
</dbReference>
<reference evidence="7" key="1">
    <citation type="submission" date="2017-02" db="UniProtKB">
        <authorList>
            <consortium name="WormBaseParasite"/>
        </authorList>
    </citation>
    <scope>IDENTIFICATION</scope>
</reference>
<keyword evidence="3" id="KW-0732">Signal</keyword>
<dbReference type="InterPro" id="IPR000742">
    <property type="entry name" value="EGF"/>
</dbReference>
<organism evidence="6 7">
    <name type="scientific">Strongyloides papillosus</name>
    <name type="common">Intestinal threadworm</name>
    <dbReference type="NCBI Taxonomy" id="174720"/>
    <lineage>
        <taxon>Eukaryota</taxon>
        <taxon>Metazoa</taxon>
        <taxon>Ecdysozoa</taxon>
        <taxon>Nematoda</taxon>
        <taxon>Chromadorea</taxon>
        <taxon>Rhabditida</taxon>
        <taxon>Tylenchina</taxon>
        <taxon>Panagrolaimomorpha</taxon>
        <taxon>Strongyloidoidea</taxon>
        <taxon>Strongyloididae</taxon>
        <taxon>Strongyloides</taxon>
    </lineage>
</organism>
<keyword evidence="4" id="KW-0245">EGF-like domain</keyword>
<dbReference type="PANTHER" id="PTHR47324:SF3">
    <property type="entry name" value="EGF-LIKE DOMAIN-CONTAINING PROTEIN"/>
    <property type="match status" value="1"/>
</dbReference>
<evidence type="ECO:0000313" key="7">
    <source>
        <dbReference type="WBParaSite" id="SPAL_0000255800.1"/>
    </source>
</evidence>
<evidence type="ECO:0000256" key="3">
    <source>
        <dbReference type="ARBA" id="ARBA00022729"/>
    </source>
</evidence>
<dbReference type="PROSITE" id="PS00022">
    <property type="entry name" value="EGF_1"/>
    <property type="match status" value="4"/>
</dbReference>
<dbReference type="PROSITE" id="PS50026">
    <property type="entry name" value="EGF_3"/>
    <property type="match status" value="4"/>
</dbReference>
<evidence type="ECO:0000256" key="2">
    <source>
        <dbReference type="ARBA" id="ARBA00022525"/>
    </source>
</evidence>
<feature type="domain" description="EGF-like" evidence="5">
    <location>
        <begin position="95"/>
        <end position="135"/>
    </location>
</feature>
<feature type="domain" description="EGF-like" evidence="5">
    <location>
        <begin position="1565"/>
        <end position="1597"/>
    </location>
</feature>
<dbReference type="InterPro" id="IPR056861">
    <property type="entry name" value="HMCN1-like_VWA"/>
</dbReference>